<comment type="caution">
    <text evidence="5">The sequence shown here is derived from an EMBL/GenBank/DDBJ whole genome shotgun (WGS) entry which is preliminary data.</text>
</comment>
<feature type="domain" description="AB hydrolase-1" evidence="4">
    <location>
        <begin position="76"/>
        <end position="427"/>
    </location>
</feature>
<dbReference type="Proteomes" id="UP000633509">
    <property type="component" value="Unassembled WGS sequence"/>
</dbReference>
<gene>
    <name evidence="5" type="ORF">H4W80_001152</name>
</gene>
<evidence type="ECO:0000313" key="6">
    <source>
        <dbReference type="Proteomes" id="UP000633509"/>
    </source>
</evidence>
<keyword evidence="3" id="KW-0732">Signal</keyword>
<dbReference type="PANTHER" id="PTHR43248">
    <property type="entry name" value="2-SUCCINYL-6-HYDROXY-2,4-CYCLOHEXADIENE-1-CARBOXYLATE SYNTHASE"/>
    <property type="match status" value="1"/>
</dbReference>
<organism evidence="5 6">
    <name type="scientific">Nonomuraea angiospora</name>
    <dbReference type="NCBI Taxonomy" id="46172"/>
    <lineage>
        <taxon>Bacteria</taxon>
        <taxon>Bacillati</taxon>
        <taxon>Actinomycetota</taxon>
        <taxon>Actinomycetes</taxon>
        <taxon>Streptosporangiales</taxon>
        <taxon>Streptosporangiaceae</taxon>
        <taxon>Nonomuraea</taxon>
    </lineage>
</organism>
<reference evidence="5 6" key="1">
    <citation type="submission" date="2020-10" db="EMBL/GenBank/DDBJ databases">
        <title>Sequencing the genomes of 1000 actinobacteria strains.</title>
        <authorList>
            <person name="Klenk H.-P."/>
        </authorList>
    </citation>
    <scope>NUCLEOTIDE SEQUENCE [LARGE SCALE GENOMIC DNA]</scope>
    <source>
        <strain evidence="5 6">DSM 43173</strain>
    </source>
</reference>
<evidence type="ECO:0000259" key="4">
    <source>
        <dbReference type="Pfam" id="PF00561"/>
    </source>
</evidence>
<dbReference type="Gene3D" id="3.40.50.1820">
    <property type="entry name" value="alpha/beta hydrolase"/>
    <property type="match status" value="1"/>
</dbReference>
<dbReference type="RefSeq" id="WP_192784086.1">
    <property type="nucleotide sequence ID" value="NZ_JADBEK010000001.1"/>
</dbReference>
<evidence type="ECO:0000313" key="5">
    <source>
        <dbReference type="EMBL" id="MBE1582894.1"/>
    </source>
</evidence>
<dbReference type="PANTHER" id="PTHR43248:SF25">
    <property type="entry name" value="AB HYDROLASE-1 DOMAIN-CONTAINING PROTEIN-RELATED"/>
    <property type="match status" value="1"/>
</dbReference>
<accession>A0ABR9LQG4</accession>
<feature type="signal peptide" evidence="3">
    <location>
        <begin position="1"/>
        <end position="25"/>
    </location>
</feature>
<protein>
    <submittedName>
        <fullName evidence="5">Pimeloyl-ACP methyl ester carboxylesterase</fullName>
    </submittedName>
</protein>
<dbReference type="Pfam" id="PF00561">
    <property type="entry name" value="Abhydrolase_1"/>
    <property type="match status" value="1"/>
</dbReference>
<evidence type="ECO:0000256" key="1">
    <source>
        <dbReference type="ARBA" id="ARBA00010088"/>
    </source>
</evidence>
<dbReference type="SUPFAM" id="SSF53474">
    <property type="entry name" value="alpha/beta-Hydrolases"/>
    <property type="match status" value="1"/>
</dbReference>
<feature type="chain" id="PRO_5046736872" evidence="3">
    <location>
        <begin position="26"/>
        <end position="490"/>
    </location>
</feature>
<dbReference type="InterPro" id="IPR000073">
    <property type="entry name" value="AB_hydrolase_1"/>
</dbReference>
<dbReference type="EMBL" id="JADBEK010000001">
    <property type="protein sequence ID" value="MBE1582894.1"/>
    <property type="molecule type" value="Genomic_DNA"/>
</dbReference>
<comment type="similarity">
    <text evidence="1">Belongs to the peptidase S33 family.</text>
</comment>
<sequence>MNRRRLIALCLAACLAVPLGGIALASAQAHGLVWKDCGDGLRCANLVVPVDWADPGGPKTAVHVAEAPATGKSMGPLIINLGGPGTTTAILRPKNTADTPPEWPILLKQLRSRFDVIAIDPRGLSEPGSGAKTVNCAEPDASIYGLISARTKQDWDAHAAQNAAHQASCRKTAGAAWRGMTAWNVAHDLDALRAELGQDKLIYVGNSYGTVYAQAYLELFPQRVGRMYFDGTADHTQQEFEPWLRNYALTQERHLTRFRDWCARRSDCALHGRDAGKAWDELVARVRRAPLPASAGRKVTEGQLYAAAIKGMNPPRWPLLATAIRKALDGDAGNFLAAELAPDTGNSYVSQDSLCNDFMPKLPTYEEFQGIEARLREIAPRFGWIEGRLELGRCWGRSGGASWAPHPLRVKNVPPVLFAIGELDNTTNYLGQQHVAEQISSARVLWHGDGHGSWASNSCLRRHVFAYLTTGALPAPGTRCPAERIQKVGK</sequence>
<dbReference type="InterPro" id="IPR051601">
    <property type="entry name" value="Serine_prot/Carboxylest_S33"/>
</dbReference>
<keyword evidence="2" id="KW-0378">Hydrolase</keyword>
<name>A0ABR9LQG4_9ACTN</name>
<proteinExistence type="inferred from homology"/>
<evidence type="ECO:0000256" key="2">
    <source>
        <dbReference type="ARBA" id="ARBA00022801"/>
    </source>
</evidence>
<dbReference type="InterPro" id="IPR029058">
    <property type="entry name" value="AB_hydrolase_fold"/>
</dbReference>
<evidence type="ECO:0000256" key="3">
    <source>
        <dbReference type="SAM" id="SignalP"/>
    </source>
</evidence>
<keyword evidence="6" id="KW-1185">Reference proteome</keyword>